<reference evidence="2" key="2">
    <citation type="submission" date="2020-11" db="EMBL/GenBank/DDBJ databases">
        <authorList>
            <consortium name="DOE Joint Genome Institute"/>
            <person name="Kuo A."/>
            <person name="Miyauchi S."/>
            <person name="Kiss E."/>
            <person name="Drula E."/>
            <person name="Kohler A."/>
            <person name="Sanchez-Garcia M."/>
            <person name="Andreopoulos B."/>
            <person name="Barry K.W."/>
            <person name="Bonito G."/>
            <person name="Buee M."/>
            <person name="Carver A."/>
            <person name="Chen C."/>
            <person name="Cichocki N."/>
            <person name="Clum A."/>
            <person name="Culley D."/>
            <person name="Crous P.W."/>
            <person name="Fauchery L."/>
            <person name="Girlanda M."/>
            <person name="Hayes R."/>
            <person name="Keri Z."/>
            <person name="Labutti K."/>
            <person name="Lipzen A."/>
            <person name="Lombard V."/>
            <person name="Magnuson J."/>
            <person name="Maillard F."/>
            <person name="Morin E."/>
            <person name="Murat C."/>
            <person name="Nolan M."/>
            <person name="Ohm R."/>
            <person name="Pangilinan J."/>
            <person name="Pereira M."/>
            <person name="Perotto S."/>
            <person name="Peter M."/>
            <person name="Riley R."/>
            <person name="Sitrit Y."/>
            <person name="Stielow B."/>
            <person name="Szollosi G."/>
            <person name="Zifcakova L."/>
            <person name="Stursova M."/>
            <person name="Spatafora J.W."/>
            <person name="Tedersoo L."/>
            <person name="Vaario L.-M."/>
            <person name="Yamada A."/>
            <person name="Yan M."/>
            <person name="Wang P."/>
            <person name="Xu J."/>
            <person name="Bruns T."/>
            <person name="Baldrian P."/>
            <person name="Vilgalys R."/>
            <person name="Henrissat B."/>
            <person name="Grigoriev I.V."/>
            <person name="Hibbett D."/>
            <person name="Nagy L.G."/>
            <person name="Martin F.M."/>
        </authorList>
    </citation>
    <scope>NUCLEOTIDE SEQUENCE</scope>
    <source>
        <strain evidence="2">UH-Tt-Lm1</strain>
    </source>
</reference>
<accession>A0A9P6HQJ4</accession>
<evidence type="ECO:0000313" key="3">
    <source>
        <dbReference type="Proteomes" id="UP000736335"/>
    </source>
</evidence>
<comment type="caution">
    <text evidence="2">The sequence shown here is derived from an EMBL/GenBank/DDBJ whole genome shotgun (WGS) entry which is preliminary data.</text>
</comment>
<dbReference type="Pfam" id="PF20414">
    <property type="entry name" value="DUF6698"/>
    <property type="match status" value="1"/>
</dbReference>
<gene>
    <name evidence="2" type="ORF">BJ322DRAFT_1015956</name>
</gene>
<dbReference type="Proteomes" id="UP000736335">
    <property type="component" value="Unassembled WGS sequence"/>
</dbReference>
<evidence type="ECO:0000256" key="1">
    <source>
        <dbReference type="SAM" id="MobiDB-lite"/>
    </source>
</evidence>
<feature type="compositionally biased region" description="Basic residues" evidence="1">
    <location>
        <begin position="1"/>
        <end position="11"/>
    </location>
</feature>
<feature type="compositionally biased region" description="Polar residues" evidence="1">
    <location>
        <begin position="36"/>
        <end position="66"/>
    </location>
</feature>
<dbReference type="AlphaFoldDB" id="A0A9P6HQJ4"/>
<feature type="region of interest" description="Disordered" evidence="1">
    <location>
        <begin position="369"/>
        <end position="394"/>
    </location>
</feature>
<organism evidence="2 3">
    <name type="scientific">Thelephora terrestris</name>
    <dbReference type="NCBI Taxonomy" id="56493"/>
    <lineage>
        <taxon>Eukaryota</taxon>
        <taxon>Fungi</taxon>
        <taxon>Dikarya</taxon>
        <taxon>Basidiomycota</taxon>
        <taxon>Agaricomycotina</taxon>
        <taxon>Agaricomycetes</taxon>
        <taxon>Thelephorales</taxon>
        <taxon>Thelephoraceae</taxon>
        <taxon>Thelephora</taxon>
    </lineage>
</organism>
<dbReference type="InterPro" id="IPR046521">
    <property type="entry name" value="DUF6698"/>
</dbReference>
<reference evidence="2" key="1">
    <citation type="journal article" date="2020" name="Nat. Commun.">
        <title>Large-scale genome sequencing of mycorrhizal fungi provides insights into the early evolution of symbiotic traits.</title>
        <authorList>
            <person name="Miyauchi S."/>
            <person name="Kiss E."/>
            <person name="Kuo A."/>
            <person name="Drula E."/>
            <person name="Kohler A."/>
            <person name="Sanchez-Garcia M."/>
            <person name="Morin E."/>
            <person name="Andreopoulos B."/>
            <person name="Barry K.W."/>
            <person name="Bonito G."/>
            <person name="Buee M."/>
            <person name="Carver A."/>
            <person name="Chen C."/>
            <person name="Cichocki N."/>
            <person name="Clum A."/>
            <person name="Culley D."/>
            <person name="Crous P.W."/>
            <person name="Fauchery L."/>
            <person name="Girlanda M."/>
            <person name="Hayes R.D."/>
            <person name="Keri Z."/>
            <person name="LaButti K."/>
            <person name="Lipzen A."/>
            <person name="Lombard V."/>
            <person name="Magnuson J."/>
            <person name="Maillard F."/>
            <person name="Murat C."/>
            <person name="Nolan M."/>
            <person name="Ohm R.A."/>
            <person name="Pangilinan J."/>
            <person name="Pereira M.F."/>
            <person name="Perotto S."/>
            <person name="Peter M."/>
            <person name="Pfister S."/>
            <person name="Riley R."/>
            <person name="Sitrit Y."/>
            <person name="Stielow J.B."/>
            <person name="Szollosi G."/>
            <person name="Zifcakova L."/>
            <person name="Stursova M."/>
            <person name="Spatafora J.W."/>
            <person name="Tedersoo L."/>
            <person name="Vaario L.M."/>
            <person name="Yamada A."/>
            <person name="Yan M."/>
            <person name="Wang P."/>
            <person name="Xu J."/>
            <person name="Bruns T."/>
            <person name="Baldrian P."/>
            <person name="Vilgalys R."/>
            <person name="Dunand C."/>
            <person name="Henrissat B."/>
            <person name="Grigoriev I.V."/>
            <person name="Hibbett D."/>
            <person name="Nagy L.G."/>
            <person name="Martin F.M."/>
        </authorList>
    </citation>
    <scope>NUCLEOTIDE SEQUENCE</scope>
    <source>
        <strain evidence="2">UH-Tt-Lm1</strain>
    </source>
</reference>
<protein>
    <submittedName>
        <fullName evidence="2">Uncharacterized protein</fullName>
    </submittedName>
</protein>
<sequence length="394" mass="45023">MPNWKKLAKQRLLRDGLRDAAAGIKRKKVPQPSPPNTLSQTKPSLHPNSHTQTTPAASAVQPQQTRRPVPSRHGRKLLPFPHPEVLGEPPEAEYDPESGQLTDPRYAGGHELHLEDQECSDPDAIKEMECEERAIWLGKWFAHHYAAWVEDFELKELETYELLPMETQRDTNFRLGLRRFRNEVVSTLHAHAIRIFSITDIVTIDERDQSAQVAALRLNYKFLYGHGNVGSIEEFMRSDCMALRVILFGPAALDGPDRQKSRSIRAVLFNVRTVRKTLAAFIATVLWFLLIDGSVFHDKGAKEGYKKFYRDQMLQLERLHIDLPDIYNSWKEFMDANVFGQDEEEMGDPNEQSQKEYMNKFYADVEEKKAHRTKGKGRADVVTSPSQSANGSEG</sequence>
<evidence type="ECO:0000313" key="2">
    <source>
        <dbReference type="EMBL" id="KAF9792042.1"/>
    </source>
</evidence>
<dbReference type="OrthoDB" id="3312923at2759"/>
<name>A0A9P6HQJ4_9AGAM</name>
<feature type="region of interest" description="Disordered" evidence="1">
    <location>
        <begin position="1"/>
        <end position="102"/>
    </location>
</feature>
<feature type="compositionally biased region" description="Polar residues" evidence="1">
    <location>
        <begin position="383"/>
        <end position="394"/>
    </location>
</feature>
<keyword evidence="3" id="KW-1185">Reference proteome</keyword>
<dbReference type="EMBL" id="WIUZ02000001">
    <property type="protein sequence ID" value="KAF9792042.1"/>
    <property type="molecule type" value="Genomic_DNA"/>
</dbReference>
<proteinExistence type="predicted"/>